<dbReference type="PROSITE" id="PS50110">
    <property type="entry name" value="RESPONSE_REGULATORY"/>
    <property type="match status" value="1"/>
</dbReference>
<reference evidence="8" key="1">
    <citation type="submission" date="2022-08" db="EMBL/GenBank/DDBJ databases">
        <title>The genomic sequence of strain Paenibacillus sp. SCIV0701.</title>
        <authorList>
            <person name="Zhao H."/>
        </authorList>
    </citation>
    <scope>NUCLEOTIDE SEQUENCE</scope>
    <source>
        <strain evidence="8">SCIV0701</strain>
    </source>
</reference>
<sequence length="534" mass="59702">MLIVDDEDKVREAIAFKTDWAACGFELVGGCANGRDALEAAEKLQPDVVLTDICMPYMDGLELAERLTEQYRELKIVILTGFEQFDYAKQAIKLKVNDYLLKPINLQELTEFLLKLKAELDEEAARLADLTALRAQWQESYPLLRERFLNRLVLHPMTDEAIRRKLDSFRLGLSGPSYAALLLELETEQGDAGGSHPDKDLLRFAAANIAQEIAEQEYGGVAFQTRDDRIAILLGGEGGMLGAHMQKVAGFVSGALAKYLKLSVSIGLGRVYPSLHQLRYSYQEASSALEYRYLTGDGRILSIQDVEFGEPVGEAEYNEFERELSAAVKTGNTARALQAVEDWVARLRASAMRMNGVVGYMHRTLATVIQAGTQSGLDQGDGLGGIFFAKLNALKTIEEARSWLEELCGQVIRDLARRRSDASHTQMMEAIAYIHEHYSRAELTLGEVCQHVYLSLSYFSSLFKQQTGLTFVEYLTKHRLAKARELLLATSLKTYEISERVGYQDPQYFSVIFKRHFGMSPKEFRSAGKGSAPA</sequence>
<dbReference type="SUPFAM" id="SSF52172">
    <property type="entry name" value="CheY-like"/>
    <property type="match status" value="1"/>
</dbReference>
<evidence type="ECO:0000259" key="6">
    <source>
        <dbReference type="PROSITE" id="PS01124"/>
    </source>
</evidence>
<dbReference type="GO" id="GO:0003700">
    <property type="term" value="F:DNA-binding transcription factor activity"/>
    <property type="evidence" value="ECO:0007669"/>
    <property type="project" value="InterPro"/>
</dbReference>
<dbReference type="AlphaFoldDB" id="A0A9X2SBQ6"/>
<gene>
    <name evidence="8" type="ORF">NQZ67_28915</name>
</gene>
<keyword evidence="3" id="KW-0804">Transcription</keyword>
<dbReference type="Gene3D" id="1.10.10.60">
    <property type="entry name" value="Homeodomain-like"/>
    <property type="match status" value="2"/>
</dbReference>
<dbReference type="PRINTS" id="PR00032">
    <property type="entry name" value="HTHARAC"/>
</dbReference>
<dbReference type="GO" id="GO:0043565">
    <property type="term" value="F:sequence-specific DNA binding"/>
    <property type="evidence" value="ECO:0007669"/>
    <property type="project" value="InterPro"/>
</dbReference>
<evidence type="ECO:0000313" key="8">
    <source>
        <dbReference type="EMBL" id="MCR2807904.1"/>
    </source>
</evidence>
<protein>
    <submittedName>
        <fullName evidence="8">Response regulator</fullName>
    </submittedName>
</protein>
<dbReference type="Pfam" id="PF12833">
    <property type="entry name" value="HTH_18"/>
    <property type="match status" value="1"/>
</dbReference>
<evidence type="ECO:0000256" key="1">
    <source>
        <dbReference type="ARBA" id="ARBA00023015"/>
    </source>
</evidence>
<evidence type="ECO:0000313" key="9">
    <source>
        <dbReference type="Proteomes" id="UP001141950"/>
    </source>
</evidence>
<dbReference type="PANTHER" id="PTHR43280">
    <property type="entry name" value="ARAC-FAMILY TRANSCRIPTIONAL REGULATOR"/>
    <property type="match status" value="1"/>
</dbReference>
<organism evidence="8 9">
    <name type="scientific">Paenibacillus soyae</name>
    <dbReference type="NCBI Taxonomy" id="2969249"/>
    <lineage>
        <taxon>Bacteria</taxon>
        <taxon>Bacillati</taxon>
        <taxon>Bacillota</taxon>
        <taxon>Bacilli</taxon>
        <taxon>Bacillales</taxon>
        <taxon>Paenibacillaceae</taxon>
        <taxon>Paenibacillus</taxon>
    </lineage>
</organism>
<feature type="domain" description="HTH araC/xylS-type" evidence="6">
    <location>
        <begin position="428"/>
        <end position="527"/>
    </location>
</feature>
<keyword evidence="1" id="KW-0805">Transcription regulation</keyword>
<dbReference type="InterPro" id="IPR018060">
    <property type="entry name" value="HTH_AraC"/>
</dbReference>
<dbReference type="InterPro" id="IPR041522">
    <property type="entry name" value="CdaR_GGDEF"/>
</dbReference>
<evidence type="ECO:0000259" key="7">
    <source>
        <dbReference type="PROSITE" id="PS50110"/>
    </source>
</evidence>
<dbReference type="Gene3D" id="3.40.50.2300">
    <property type="match status" value="1"/>
</dbReference>
<feature type="domain" description="Response regulatory" evidence="7">
    <location>
        <begin position="1"/>
        <end position="117"/>
    </location>
</feature>
<dbReference type="SUPFAM" id="SSF46689">
    <property type="entry name" value="Homeodomain-like"/>
    <property type="match status" value="2"/>
</dbReference>
<dbReference type="InterPro" id="IPR001789">
    <property type="entry name" value="Sig_transdc_resp-reg_receiver"/>
</dbReference>
<dbReference type="SMART" id="SM00342">
    <property type="entry name" value="HTH_ARAC"/>
    <property type="match status" value="1"/>
</dbReference>
<dbReference type="RefSeq" id="WP_257452838.1">
    <property type="nucleotide sequence ID" value="NZ_JANIPJ010000036.1"/>
</dbReference>
<keyword evidence="9" id="KW-1185">Reference proteome</keyword>
<feature type="coiled-coil region" evidence="5">
    <location>
        <begin position="106"/>
        <end position="133"/>
    </location>
</feature>
<dbReference type="Pfam" id="PF00072">
    <property type="entry name" value="Response_reg"/>
    <property type="match status" value="1"/>
</dbReference>
<dbReference type="EMBL" id="JANIPJ010000036">
    <property type="protein sequence ID" value="MCR2807904.1"/>
    <property type="molecule type" value="Genomic_DNA"/>
</dbReference>
<dbReference type="Pfam" id="PF17853">
    <property type="entry name" value="GGDEF_2"/>
    <property type="match status" value="1"/>
</dbReference>
<dbReference type="PROSITE" id="PS01124">
    <property type="entry name" value="HTH_ARAC_FAMILY_2"/>
    <property type="match status" value="1"/>
</dbReference>
<dbReference type="InterPro" id="IPR009057">
    <property type="entry name" value="Homeodomain-like_sf"/>
</dbReference>
<evidence type="ECO:0000256" key="5">
    <source>
        <dbReference type="SAM" id="Coils"/>
    </source>
</evidence>
<keyword evidence="2" id="KW-0238">DNA-binding</keyword>
<dbReference type="GO" id="GO:0000160">
    <property type="term" value="P:phosphorelay signal transduction system"/>
    <property type="evidence" value="ECO:0007669"/>
    <property type="project" value="InterPro"/>
</dbReference>
<keyword evidence="4" id="KW-0597">Phosphoprotein</keyword>
<dbReference type="InterPro" id="IPR020449">
    <property type="entry name" value="Tscrpt_reg_AraC-type_HTH"/>
</dbReference>
<dbReference type="InterPro" id="IPR011006">
    <property type="entry name" value="CheY-like_superfamily"/>
</dbReference>
<dbReference type="SMART" id="SM00448">
    <property type="entry name" value="REC"/>
    <property type="match status" value="1"/>
</dbReference>
<dbReference type="PANTHER" id="PTHR43280:SF10">
    <property type="entry name" value="REGULATORY PROTEIN POCR"/>
    <property type="match status" value="1"/>
</dbReference>
<dbReference type="CDD" id="cd17536">
    <property type="entry name" value="REC_YesN-like"/>
    <property type="match status" value="1"/>
</dbReference>
<evidence type="ECO:0000256" key="2">
    <source>
        <dbReference type="ARBA" id="ARBA00023125"/>
    </source>
</evidence>
<dbReference type="Proteomes" id="UP001141950">
    <property type="component" value="Unassembled WGS sequence"/>
</dbReference>
<feature type="modified residue" description="4-aspartylphosphate" evidence="4">
    <location>
        <position position="52"/>
    </location>
</feature>
<keyword evidence="5" id="KW-0175">Coiled coil</keyword>
<evidence type="ECO:0000256" key="3">
    <source>
        <dbReference type="ARBA" id="ARBA00023163"/>
    </source>
</evidence>
<accession>A0A9X2SBQ6</accession>
<proteinExistence type="predicted"/>
<evidence type="ECO:0000256" key="4">
    <source>
        <dbReference type="PROSITE-ProRule" id="PRU00169"/>
    </source>
</evidence>
<name>A0A9X2SBQ6_9BACL</name>
<comment type="caution">
    <text evidence="8">The sequence shown here is derived from an EMBL/GenBank/DDBJ whole genome shotgun (WGS) entry which is preliminary data.</text>
</comment>